<gene>
    <name evidence="3" type="ORF">MACJ_001250</name>
</gene>
<evidence type="ECO:0000313" key="3">
    <source>
        <dbReference type="EMBL" id="UKJ90318.1"/>
    </source>
</evidence>
<evidence type="ECO:0000313" key="4">
    <source>
        <dbReference type="Proteomes" id="UP000244803"/>
    </source>
</evidence>
<dbReference type="Proteomes" id="UP000244803">
    <property type="component" value="Chromosome 2"/>
</dbReference>
<feature type="compositionally biased region" description="Basic and acidic residues" evidence="1">
    <location>
        <begin position="232"/>
        <end position="247"/>
    </location>
</feature>
<name>A0A976M7V2_THEOR</name>
<proteinExistence type="predicted"/>
<organism evidence="3 4">
    <name type="scientific">Theileria orientalis</name>
    <dbReference type="NCBI Taxonomy" id="68886"/>
    <lineage>
        <taxon>Eukaryota</taxon>
        <taxon>Sar</taxon>
        <taxon>Alveolata</taxon>
        <taxon>Apicomplexa</taxon>
        <taxon>Aconoidasida</taxon>
        <taxon>Piroplasmida</taxon>
        <taxon>Theileriidae</taxon>
        <taxon>Theileria</taxon>
    </lineage>
</organism>
<keyword evidence="2" id="KW-0472">Membrane</keyword>
<feature type="compositionally biased region" description="Basic and acidic residues" evidence="1">
    <location>
        <begin position="191"/>
        <end position="221"/>
    </location>
</feature>
<feature type="region of interest" description="Disordered" evidence="1">
    <location>
        <begin position="156"/>
        <end position="268"/>
    </location>
</feature>
<evidence type="ECO:0000256" key="2">
    <source>
        <dbReference type="SAM" id="Phobius"/>
    </source>
</evidence>
<dbReference type="EMBL" id="CP056068">
    <property type="protein sequence ID" value="UKJ90318.1"/>
    <property type="molecule type" value="Genomic_DNA"/>
</dbReference>
<feature type="transmembrane region" description="Helical" evidence="2">
    <location>
        <begin position="95"/>
        <end position="117"/>
    </location>
</feature>
<keyword evidence="2" id="KW-0812">Transmembrane</keyword>
<accession>A0A976M7V2</accession>
<reference evidence="3" key="1">
    <citation type="submission" date="2022-07" db="EMBL/GenBank/DDBJ databases">
        <title>Evaluation of T. orientalis genome assembly methods using nanopore sequencing and analysis of variation between genomes.</title>
        <authorList>
            <person name="Yam J."/>
            <person name="Micallef M.L."/>
            <person name="Liu M."/>
            <person name="Djordjevic S.P."/>
            <person name="Bogema D.R."/>
            <person name="Jenkins C."/>
        </authorList>
    </citation>
    <scope>NUCLEOTIDE SEQUENCE</scope>
    <source>
        <strain evidence="3">Fish Creek</strain>
    </source>
</reference>
<dbReference type="OrthoDB" id="10520396at2759"/>
<protein>
    <submittedName>
        <fullName evidence="3">Uncharacterized protein</fullName>
    </submittedName>
</protein>
<keyword evidence="2" id="KW-1133">Transmembrane helix</keyword>
<feature type="compositionally biased region" description="Polar residues" evidence="1">
    <location>
        <begin position="222"/>
        <end position="231"/>
    </location>
</feature>
<evidence type="ECO:0000256" key="1">
    <source>
        <dbReference type="SAM" id="MobiDB-lite"/>
    </source>
</evidence>
<sequence length="465" mass="51683">MSTEFKNLPYPEFFVDESILKENDKIMSRSEINYNKMERVNTGNELFEAEDYYNSSDALGSGTKTSGSKNFDDKTYDGDLSNNNASPPKKSKKKLIIAIVGIVVLVITTVVLIIVFAPSSKGSDTNKGSLKGNENEKKVFVDASEINFDDPLNKLIKISDDEDPDTNKLPEPKSGDATSTLADHTTGGTETTKKESTSDAGNKDKDPKISDIKGGTSDKEGSSGTANPQKTDGQESPKVDPGEEKMTPGKTEAPEPVTDETNVKPDSPTLVRKHKYVLKQDPDIYNLNLDEALNPVNGNSDYDQLPKNQIKPEDIYDTKGDKFIYTKTYGNSFEQTKPFDFKYAALNFPKITQPMSKVKLSFNSAYYFSSDKYSQMNKVVYYDGTTLVESTDKLEYLTILEEDFPKVRLVTIVATPNTAGGINKQDRERSYIQYKNTGNITSSINHVITQDVMNNMIQVLNSIFK</sequence>
<dbReference type="AlphaFoldDB" id="A0A976M7V2"/>
<feature type="compositionally biased region" description="Basic and acidic residues" evidence="1">
    <location>
        <begin position="165"/>
        <end position="174"/>
    </location>
</feature>